<protein>
    <submittedName>
        <fullName evidence="2">Uncharacterized protein</fullName>
    </submittedName>
</protein>
<evidence type="ECO:0000313" key="3">
    <source>
        <dbReference type="Proteomes" id="UP001162001"/>
    </source>
</evidence>
<dbReference type="Proteomes" id="UP001162001">
    <property type="component" value="Segment"/>
</dbReference>
<evidence type="ECO:0000256" key="1">
    <source>
        <dbReference type="SAM" id="MobiDB-lite"/>
    </source>
</evidence>
<organism evidence="2 3">
    <name type="scientific">Fadolivirus FV1/VV64</name>
    <dbReference type="NCBI Taxonomy" id="3070911"/>
    <lineage>
        <taxon>Viruses</taxon>
        <taxon>Varidnaviria</taxon>
        <taxon>Bamfordvirae</taxon>
        <taxon>Nucleocytoviricota</taxon>
        <taxon>Megaviricetes</taxon>
        <taxon>Imitervirales</taxon>
        <taxon>Mimiviridae</taxon>
        <taxon>Klosneuvirinae</taxon>
        <taxon>Fadolivirus</taxon>
        <taxon>Fadolivirus algeromassiliense</taxon>
    </lineage>
</organism>
<reference evidence="2 3" key="1">
    <citation type="submission" date="2020-04" db="EMBL/GenBank/DDBJ databases">
        <title>Advantages and limits of metagenomic assembly and binning of a giant virus.</title>
        <authorList>
            <person name="Schulz F."/>
            <person name="Andreani J."/>
            <person name="Francis R."/>
            <person name="Boudjemaa H."/>
            <person name="Bou Khalil J.Y."/>
            <person name="Lee J."/>
            <person name="La Scola B."/>
            <person name="Woyke T."/>
        </authorList>
    </citation>
    <scope>NUCLEOTIDE SEQUENCE [LARGE SCALE GENOMIC DNA]</scope>
    <source>
        <strain evidence="2 3">FV1/VV64</strain>
    </source>
</reference>
<sequence length="661" mass="76953">MDRDKPVQPFQQFQNQGSFQQQKQSQFGPKPIVDLQVYPPPKPKPQSLKDKESIHPAMYLPMPAQSPYIPPQFNPYWPNYYNPYLVNPVIKQYNINSAPFLDQSTLQTGILKEDSLPRHFSNTSNTLGERLNIYNFVRSVFIKHYDGEDIDLDGRGTNSLLRYLKFLELNPYNVHQNENNPYRGLPSDMLIYKTCYPIRYDERSGSVQCAPNSLGMNIRIYRLTFAEYNIKKLEGNKSYNDFNVWREISYYEFIRENIIKRKICPNFNLLYGYYVNEKCNVNFDKVAMLTGKQIVTPQEMLLNQQQMKATPQPQKTYNGIPYQKVSATKEMENININSFSGRGLVALTEAPTYNLYRWASKEYQSLGNIHKMMNTGYHKSEVWMSILFQLMVALYVMQLHKIAFTNFSLEDNVYIKDISQHENVIMYWKYKLNNFEYYVPNYGYLLMIDSNYKDIDGNHATLLKNIMRDSKFKIIGNIYGNQDSEVEKACIDSFIKAFDPNIFTNAFTNYGGVKPPADIIKLITEIHNEAVSQQTNLDIGKYIYKYMYKFLNNRIGTYLSELESKNVRLDGPKDFIKGQMLVQEVGAKIYKFVAFVEQVQNNMAVILTKDNPKDEIIKPSNPIGMGALFAYTSTEPILQNYKPTELNLNEEELLETYIVGK</sequence>
<feature type="compositionally biased region" description="Low complexity" evidence="1">
    <location>
        <begin position="8"/>
        <end position="30"/>
    </location>
</feature>
<feature type="region of interest" description="Disordered" evidence="1">
    <location>
        <begin position="1"/>
        <end position="50"/>
    </location>
</feature>
<accession>A0A7D3UPE6</accession>
<name>A0A7D3UPE6_9VIRU</name>
<gene>
    <name evidence="2" type="ORF">Fadolivirus_1_410</name>
</gene>
<dbReference type="EMBL" id="MT418680">
    <property type="protein sequence ID" value="QKF93868.1"/>
    <property type="molecule type" value="Genomic_DNA"/>
</dbReference>
<keyword evidence="3" id="KW-1185">Reference proteome</keyword>
<proteinExistence type="predicted"/>
<evidence type="ECO:0000313" key="2">
    <source>
        <dbReference type="EMBL" id="QKF93868.1"/>
    </source>
</evidence>